<dbReference type="OrthoDB" id="9890739at2"/>
<keyword evidence="1" id="KW-0812">Transmembrane</keyword>
<evidence type="ECO:0000313" key="4">
    <source>
        <dbReference type="Proteomes" id="UP000260025"/>
    </source>
</evidence>
<dbReference type="EMBL" id="QVEV01000062">
    <property type="protein sequence ID" value="RGC09019.1"/>
    <property type="molecule type" value="Genomic_DNA"/>
</dbReference>
<sequence>MEDFFKFIDSSFIIAVLSVFSVGQILNTFIKYLLDRRPMVSEIDKKMFMIYSEIYYAVIENPISKVKNKNCLEIFLKLK</sequence>
<keyword evidence="1" id="KW-1133">Transmembrane helix</keyword>
<keyword evidence="1" id="KW-0472">Membrane</keyword>
<protein>
    <submittedName>
        <fullName evidence="3">Uncharacterized protein</fullName>
    </submittedName>
</protein>
<name>A0A3E2VEK0_CLOIN</name>
<evidence type="ECO:0000256" key="1">
    <source>
        <dbReference type="SAM" id="Phobius"/>
    </source>
</evidence>
<dbReference type="GeneID" id="61926392"/>
<evidence type="ECO:0000313" key="5">
    <source>
        <dbReference type="Proteomes" id="UP000503330"/>
    </source>
</evidence>
<gene>
    <name evidence="3" type="ORF">DXA38_21380</name>
    <name evidence="2" type="ORF">G4D54_12605</name>
</gene>
<proteinExistence type="predicted"/>
<dbReference type="AlphaFoldDB" id="A0A3E2VEK0"/>
<dbReference type="Proteomes" id="UP000260025">
    <property type="component" value="Unassembled WGS sequence"/>
</dbReference>
<evidence type="ECO:0000313" key="3">
    <source>
        <dbReference type="EMBL" id="RGC09019.1"/>
    </source>
</evidence>
<dbReference type="EMBL" id="CP048838">
    <property type="protein sequence ID" value="QJA03230.1"/>
    <property type="molecule type" value="Genomic_DNA"/>
</dbReference>
<accession>A0A3E2VEK0</accession>
<organism evidence="3 4">
    <name type="scientific">Clostridium innocuum</name>
    <dbReference type="NCBI Taxonomy" id="1522"/>
    <lineage>
        <taxon>Bacteria</taxon>
        <taxon>Bacillati</taxon>
        <taxon>Bacillota</taxon>
        <taxon>Clostridia</taxon>
        <taxon>Eubacteriales</taxon>
        <taxon>Clostridiaceae</taxon>
        <taxon>Clostridium</taxon>
    </lineage>
</organism>
<reference evidence="2 5" key="2">
    <citation type="submission" date="2020-02" db="EMBL/GenBank/DDBJ databases">
        <authorList>
            <person name="Kociolek L.K."/>
            <person name="Ozer E.A."/>
        </authorList>
    </citation>
    <scope>NUCLEOTIDE SEQUENCE [LARGE SCALE GENOMIC DNA]</scope>
    <source>
        <strain evidence="2 5">ATCC 14501</strain>
    </source>
</reference>
<reference evidence="3 4" key="1">
    <citation type="submission" date="2018-08" db="EMBL/GenBank/DDBJ databases">
        <title>A genome reference for cultivated species of the human gut microbiota.</title>
        <authorList>
            <person name="Zou Y."/>
            <person name="Xue W."/>
            <person name="Luo G."/>
        </authorList>
    </citation>
    <scope>NUCLEOTIDE SEQUENCE [LARGE SCALE GENOMIC DNA]</scope>
    <source>
        <strain evidence="3 4">OF01-2LB</strain>
    </source>
</reference>
<dbReference type="Proteomes" id="UP000503330">
    <property type="component" value="Chromosome"/>
</dbReference>
<feature type="transmembrane region" description="Helical" evidence="1">
    <location>
        <begin position="12"/>
        <end position="34"/>
    </location>
</feature>
<dbReference type="RefSeq" id="WP_002610767.1">
    <property type="nucleotide sequence ID" value="NZ_BAAACC010000024.1"/>
</dbReference>
<evidence type="ECO:0000313" key="2">
    <source>
        <dbReference type="EMBL" id="QJA03230.1"/>
    </source>
</evidence>